<reference evidence="4" key="1">
    <citation type="journal article" date="2021" name="PeerJ">
        <title>Extensive microbial diversity within the chicken gut microbiome revealed by metagenomics and culture.</title>
        <authorList>
            <person name="Gilroy R."/>
            <person name="Ravi A."/>
            <person name="Getino M."/>
            <person name="Pursley I."/>
            <person name="Horton D.L."/>
            <person name="Alikhan N.F."/>
            <person name="Baker D."/>
            <person name="Gharbi K."/>
            <person name="Hall N."/>
            <person name="Watson M."/>
            <person name="Adriaenssens E.M."/>
            <person name="Foster-Nyarko E."/>
            <person name="Jarju S."/>
            <person name="Secka A."/>
            <person name="Antonio M."/>
            <person name="Oren A."/>
            <person name="Chaudhuri R.R."/>
            <person name="La Ragione R."/>
            <person name="Hildebrand F."/>
            <person name="Pallen M.J."/>
        </authorList>
    </citation>
    <scope>NUCLEOTIDE SEQUENCE</scope>
    <source>
        <strain evidence="4">ChiHjej12B11-16260</strain>
    </source>
</reference>
<dbReference type="InterPro" id="IPR027385">
    <property type="entry name" value="Beta-barrel_OMP"/>
</dbReference>
<evidence type="ECO:0000256" key="2">
    <source>
        <dbReference type="SAM" id="SignalP"/>
    </source>
</evidence>
<feature type="chain" id="PRO_5038978580" evidence="2">
    <location>
        <begin position="20"/>
        <end position="208"/>
    </location>
</feature>
<dbReference type="Pfam" id="PF13505">
    <property type="entry name" value="OMP_b-brl"/>
    <property type="match status" value="1"/>
</dbReference>
<keyword evidence="1 2" id="KW-0732">Signal</keyword>
<reference evidence="4" key="2">
    <citation type="submission" date="2021-04" db="EMBL/GenBank/DDBJ databases">
        <authorList>
            <person name="Gilroy R."/>
        </authorList>
    </citation>
    <scope>NUCLEOTIDE SEQUENCE</scope>
    <source>
        <strain evidence="4">ChiHjej12B11-16260</strain>
    </source>
</reference>
<dbReference type="Gene3D" id="2.40.160.20">
    <property type="match status" value="1"/>
</dbReference>
<gene>
    <name evidence="4" type="ORF">H9982_00785</name>
</gene>
<organism evidence="4 5">
    <name type="scientific">Candidatus Barnesiella excrementipullorum</name>
    <dbReference type="NCBI Taxonomy" id="2838479"/>
    <lineage>
        <taxon>Bacteria</taxon>
        <taxon>Pseudomonadati</taxon>
        <taxon>Bacteroidota</taxon>
        <taxon>Bacteroidia</taxon>
        <taxon>Bacteroidales</taxon>
        <taxon>Barnesiellaceae</taxon>
        <taxon>Barnesiella</taxon>
    </lineage>
</organism>
<dbReference type="InterPro" id="IPR011250">
    <property type="entry name" value="OMP/PagP_B-barrel"/>
</dbReference>
<evidence type="ECO:0000259" key="3">
    <source>
        <dbReference type="Pfam" id="PF13505"/>
    </source>
</evidence>
<dbReference type="EMBL" id="DXFB01000019">
    <property type="protein sequence ID" value="HIX44732.1"/>
    <property type="molecule type" value="Genomic_DNA"/>
</dbReference>
<protein>
    <submittedName>
        <fullName evidence="4">Porin family protein</fullName>
    </submittedName>
</protein>
<name>A0A9D1VR00_9BACT</name>
<evidence type="ECO:0000313" key="4">
    <source>
        <dbReference type="EMBL" id="HIX44732.1"/>
    </source>
</evidence>
<feature type="domain" description="Outer membrane protein beta-barrel" evidence="3">
    <location>
        <begin position="9"/>
        <end position="208"/>
    </location>
</feature>
<dbReference type="AlphaFoldDB" id="A0A9D1VR00"/>
<comment type="caution">
    <text evidence="4">The sequence shown here is derived from an EMBL/GenBank/DDBJ whole genome shotgun (WGS) entry which is preliminary data.</text>
</comment>
<proteinExistence type="predicted"/>
<evidence type="ECO:0000256" key="1">
    <source>
        <dbReference type="ARBA" id="ARBA00022729"/>
    </source>
</evidence>
<dbReference type="Proteomes" id="UP000824246">
    <property type="component" value="Unassembled WGS sequence"/>
</dbReference>
<accession>A0A9D1VR00</accession>
<feature type="signal peptide" evidence="2">
    <location>
        <begin position="1"/>
        <end position="19"/>
    </location>
</feature>
<evidence type="ECO:0000313" key="5">
    <source>
        <dbReference type="Proteomes" id="UP000824246"/>
    </source>
</evidence>
<sequence>MKKLSIIMCAIMMCIAAFSPIRSEAQWIKPMYFNVDWQFNAPVGNDYADVASGWGMSFETGYYVIPHLAVGVYFSYHTNHRYVGEQVLQLSNTSSLYTDQQHSIFQMPFGALLKYRIVKGKHWEPYLTMKVGAMYAQMNSYTQVVKFYDNSWGFNMQPEAGVTFYPMPHKRCGIHLAIYYNFSSNKNKTLTYDIDCYNNIGFHLGVAF</sequence>
<dbReference type="SUPFAM" id="SSF56925">
    <property type="entry name" value="OMPA-like"/>
    <property type="match status" value="1"/>
</dbReference>